<feature type="domain" description="Glycosyltransferase subfamily 4-like N-terminal" evidence="2">
    <location>
        <begin position="18"/>
        <end position="130"/>
    </location>
</feature>
<dbReference type="Proteomes" id="UP000031561">
    <property type="component" value="Unassembled WGS sequence"/>
</dbReference>
<accession>A0ABD4SY76</accession>
<proteinExistence type="predicted"/>
<dbReference type="Pfam" id="PF13439">
    <property type="entry name" value="Glyco_transf_4"/>
    <property type="match status" value="1"/>
</dbReference>
<dbReference type="Pfam" id="PF00534">
    <property type="entry name" value="Glycos_transf_1"/>
    <property type="match status" value="1"/>
</dbReference>
<dbReference type="RefSeq" id="WP_166278731.1">
    <property type="nucleotide sequence ID" value="NZ_JTHE03000005.1"/>
</dbReference>
<evidence type="ECO:0000313" key="4">
    <source>
        <dbReference type="Proteomes" id="UP000031561"/>
    </source>
</evidence>
<sequence>MRIAQVSPLWERVPPPGYGGIELVVSYLCDELTRRGHEVTLFASGDSETLATLDSVVPQALRLDPQVKEHGIYDMLQMQRVFDRADEFDLIHFHNGYGALPLAELCHTPVLHTLHGRFTQDNQKLFSAYGKQPYISISNAQRLPGLDINYLATVYNGIDPHNYPFQAQSSPEPYLAFLGRLSPEKGPQNAIEIAHKTGWKLKMAGKVDAVDQRFFHEQIQPLIDGEQIEYLGEVTHAQKVQLLANAALTLFPITWPEPFGLVMIESMCTGTPVLGTQLGSVPEVIQNGVSGFACPSIADIIAVLPQAVNLDRTACRQYVLDQFSIQSMVDGYLLAYKKLLGGIRPFPVHGKRKLAS</sequence>
<dbReference type="CDD" id="cd03802">
    <property type="entry name" value="GT4_AviGT4-like"/>
    <property type="match status" value="1"/>
</dbReference>
<reference evidence="3 4" key="1">
    <citation type="journal article" date="2015" name="Genome Announc.">
        <title>Draft Genome Sequence of Filamentous Marine Cyanobacterium Lyngbya confervoides Strain BDU141951.</title>
        <authorList>
            <person name="Chandrababunaidu M.M."/>
            <person name="Sen D."/>
            <person name="Tripathy S."/>
        </authorList>
    </citation>
    <scope>NUCLEOTIDE SEQUENCE [LARGE SCALE GENOMIC DNA]</scope>
    <source>
        <strain evidence="3 4">BDU141951</strain>
    </source>
</reference>
<keyword evidence="4" id="KW-1185">Reference proteome</keyword>
<dbReference type="AlphaFoldDB" id="A0ABD4SY76"/>
<protein>
    <submittedName>
        <fullName evidence="3">Glycosyltransferase family 4 protein</fullName>
    </submittedName>
</protein>
<dbReference type="SUPFAM" id="SSF53756">
    <property type="entry name" value="UDP-Glycosyltransferase/glycogen phosphorylase"/>
    <property type="match status" value="1"/>
</dbReference>
<feature type="domain" description="Glycosyl transferase family 1" evidence="1">
    <location>
        <begin position="170"/>
        <end position="296"/>
    </location>
</feature>
<dbReference type="InterPro" id="IPR028098">
    <property type="entry name" value="Glyco_trans_4-like_N"/>
</dbReference>
<dbReference type="Gene3D" id="3.40.50.2000">
    <property type="entry name" value="Glycogen Phosphorylase B"/>
    <property type="match status" value="2"/>
</dbReference>
<dbReference type="PANTHER" id="PTHR12526:SF595">
    <property type="entry name" value="BLL5217 PROTEIN"/>
    <property type="match status" value="1"/>
</dbReference>
<comment type="caution">
    <text evidence="3">The sequence shown here is derived from an EMBL/GenBank/DDBJ whole genome shotgun (WGS) entry which is preliminary data.</text>
</comment>
<evidence type="ECO:0000313" key="3">
    <source>
        <dbReference type="EMBL" id="MCM1981350.1"/>
    </source>
</evidence>
<organism evidence="3 4">
    <name type="scientific">Lyngbya confervoides BDU141951</name>
    <dbReference type="NCBI Taxonomy" id="1574623"/>
    <lineage>
        <taxon>Bacteria</taxon>
        <taxon>Bacillati</taxon>
        <taxon>Cyanobacteriota</taxon>
        <taxon>Cyanophyceae</taxon>
        <taxon>Oscillatoriophycideae</taxon>
        <taxon>Oscillatoriales</taxon>
        <taxon>Microcoleaceae</taxon>
        <taxon>Lyngbya</taxon>
    </lineage>
</organism>
<gene>
    <name evidence="3" type="ORF">QQ91_0000700</name>
</gene>
<evidence type="ECO:0000259" key="1">
    <source>
        <dbReference type="Pfam" id="PF00534"/>
    </source>
</evidence>
<dbReference type="EMBL" id="JTHE03000005">
    <property type="protein sequence ID" value="MCM1981350.1"/>
    <property type="molecule type" value="Genomic_DNA"/>
</dbReference>
<name>A0ABD4SY76_9CYAN</name>
<dbReference type="PANTHER" id="PTHR12526">
    <property type="entry name" value="GLYCOSYLTRANSFERASE"/>
    <property type="match status" value="1"/>
</dbReference>
<dbReference type="InterPro" id="IPR001296">
    <property type="entry name" value="Glyco_trans_1"/>
</dbReference>
<evidence type="ECO:0000259" key="2">
    <source>
        <dbReference type="Pfam" id="PF13439"/>
    </source>
</evidence>